<evidence type="ECO:0000313" key="2">
    <source>
        <dbReference type="EMBL" id="KAF8714966.1"/>
    </source>
</evidence>
<dbReference type="Proteomes" id="UP000636709">
    <property type="component" value="Unassembled WGS sequence"/>
</dbReference>
<reference evidence="2" key="1">
    <citation type="submission" date="2020-07" db="EMBL/GenBank/DDBJ databases">
        <title>Genome sequence and genetic diversity analysis of an under-domesticated orphan crop, white fonio (Digitaria exilis).</title>
        <authorList>
            <person name="Bennetzen J.L."/>
            <person name="Chen S."/>
            <person name="Ma X."/>
            <person name="Wang X."/>
            <person name="Yssel A.E.J."/>
            <person name="Chaluvadi S.R."/>
            <person name="Johnson M."/>
            <person name="Gangashetty P."/>
            <person name="Hamidou F."/>
            <person name="Sanogo M.D."/>
            <person name="Zwaenepoel A."/>
            <person name="Wallace J."/>
            <person name="Van De Peer Y."/>
            <person name="Van Deynze A."/>
        </authorList>
    </citation>
    <scope>NUCLEOTIDE SEQUENCE</scope>
    <source>
        <tissue evidence="2">Leaves</tissue>
    </source>
</reference>
<sequence length="154" mass="16323">MMSRYEATRPAKVAADDGGGDGNASFVQTCLNGLNALSGDGLSVPYALSEGGCLSLGLFCHRGHHLLVHRPPPPALHGRRSCRPSGTVPGHRRPRLRPRRLPPRLGIHVRRAVYLVALAFVILDGDNLDKLFPLPGAIVSVSLGGSCSSCLSRS</sequence>
<feature type="compositionally biased region" description="Basic residues" evidence="1">
    <location>
        <begin position="90"/>
        <end position="99"/>
    </location>
</feature>
<evidence type="ECO:0000313" key="3">
    <source>
        <dbReference type="Proteomes" id="UP000636709"/>
    </source>
</evidence>
<dbReference type="AlphaFoldDB" id="A0A835C7I5"/>
<accession>A0A835C7I5</accession>
<proteinExistence type="predicted"/>
<keyword evidence="3" id="KW-1185">Reference proteome</keyword>
<dbReference type="EMBL" id="JACEFO010001734">
    <property type="protein sequence ID" value="KAF8714966.1"/>
    <property type="molecule type" value="Genomic_DNA"/>
</dbReference>
<comment type="caution">
    <text evidence="2">The sequence shown here is derived from an EMBL/GenBank/DDBJ whole genome shotgun (WGS) entry which is preliminary data.</text>
</comment>
<protein>
    <submittedName>
        <fullName evidence="2">Uncharacterized protein</fullName>
    </submittedName>
</protein>
<evidence type="ECO:0000256" key="1">
    <source>
        <dbReference type="SAM" id="MobiDB-lite"/>
    </source>
</evidence>
<organism evidence="2 3">
    <name type="scientific">Digitaria exilis</name>
    <dbReference type="NCBI Taxonomy" id="1010633"/>
    <lineage>
        <taxon>Eukaryota</taxon>
        <taxon>Viridiplantae</taxon>
        <taxon>Streptophyta</taxon>
        <taxon>Embryophyta</taxon>
        <taxon>Tracheophyta</taxon>
        <taxon>Spermatophyta</taxon>
        <taxon>Magnoliopsida</taxon>
        <taxon>Liliopsida</taxon>
        <taxon>Poales</taxon>
        <taxon>Poaceae</taxon>
        <taxon>PACMAD clade</taxon>
        <taxon>Panicoideae</taxon>
        <taxon>Panicodae</taxon>
        <taxon>Paniceae</taxon>
        <taxon>Anthephorinae</taxon>
        <taxon>Digitaria</taxon>
    </lineage>
</organism>
<feature type="region of interest" description="Disordered" evidence="1">
    <location>
        <begin position="71"/>
        <end position="99"/>
    </location>
</feature>
<gene>
    <name evidence="2" type="ORF">HU200_027508</name>
</gene>
<name>A0A835C7I5_9POAL</name>